<dbReference type="PANTHER" id="PTHR47959:SF13">
    <property type="entry name" value="ATP-DEPENDENT RNA HELICASE RHLE"/>
    <property type="match status" value="1"/>
</dbReference>
<dbReference type="InterPro" id="IPR000629">
    <property type="entry name" value="RNA-helicase_DEAD-box_CS"/>
</dbReference>
<keyword evidence="4 6" id="KW-0067">ATP-binding</keyword>
<dbReference type="GO" id="GO:0003676">
    <property type="term" value="F:nucleic acid binding"/>
    <property type="evidence" value="ECO:0007669"/>
    <property type="project" value="InterPro"/>
</dbReference>
<keyword evidence="2 6" id="KW-0378">Hydrolase</keyword>
<dbReference type="Pfam" id="PF00271">
    <property type="entry name" value="Helicase_C"/>
    <property type="match status" value="1"/>
</dbReference>
<dbReference type="InterPro" id="IPR014001">
    <property type="entry name" value="Helicase_ATP-bd"/>
</dbReference>
<dbReference type="InterPro" id="IPR011545">
    <property type="entry name" value="DEAD/DEAH_box_helicase_dom"/>
</dbReference>
<dbReference type="CDD" id="cd00268">
    <property type="entry name" value="DEADc"/>
    <property type="match status" value="1"/>
</dbReference>
<evidence type="ECO:0000256" key="1">
    <source>
        <dbReference type="ARBA" id="ARBA00022741"/>
    </source>
</evidence>
<evidence type="ECO:0000313" key="10">
    <source>
        <dbReference type="Proteomes" id="UP000231267"/>
    </source>
</evidence>
<feature type="domain" description="Helicase ATP-binding" evidence="7">
    <location>
        <begin position="40"/>
        <end position="208"/>
    </location>
</feature>
<dbReference type="PANTHER" id="PTHR47959">
    <property type="entry name" value="ATP-DEPENDENT RNA HELICASE RHLE-RELATED"/>
    <property type="match status" value="1"/>
</dbReference>
<dbReference type="InterPro" id="IPR044742">
    <property type="entry name" value="DEAD/DEAH_RhlB"/>
</dbReference>
<dbReference type="InterPro" id="IPR001650">
    <property type="entry name" value="Helicase_C-like"/>
</dbReference>
<dbReference type="EMBL" id="PFGP01000128">
    <property type="protein sequence ID" value="PIW65961.1"/>
    <property type="molecule type" value="Genomic_DNA"/>
</dbReference>
<evidence type="ECO:0000259" key="7">
    <source>
        <dbReference type="PROSITE" id="PS51192"/>
    </source>
</evidence>
<evidence type="ECO:0000256" key="6">
    <source>
        <dbReference type="RuleBase" id="RU000492"/>
    </source>
</evidence>
<keyword evidence="3 6" id="KW-0347">Helicase</keyword>
<evidence type="ECO:0000256" key="4">
    <source>
        <dbReference type="ARBA" id="ARBA00022840"/>
    </source>
</evidence>
<accession>A0A2J0LDN2</accession>
<dbReference type="Pfam" id="PF00270">
    <property type="entry name" value="DEAD"/>
    <property type="match status" value="1"/>
</dbReference>
<feature type="non-terminal residue" evidence="9">
    <location>
        <position position="363"/>
    </location>
</feature>
<dbReference type="PROSITE" id="PS51192">
    <property type="entry name" value="HELICASE_ATP_BIND_1"/>
    <property type="match status" value="1"/>
</dbReference>
<evidence type="ECO:0000256" key="3">
    <source>
        <dbReference type="ARBA" id="ARBA00022806"/>
    </source>
</evidence>
<dbReference type="GO" id="GO:0016787">
    <property type="term" value="F:hydrolase activity"/>
    <property type="evidence" value="ECO:0007669"/>
    <property type="project" value="UniProtKB-KW"/>
</dbReference>
<keyword evidence="1 6" id="KW-0547">Nucleotide-binding</keyword>
<dbReference type="AlphaFoldDB" id="A0A2J0LDN2"/>
<dbReference type="GO" id="GO:0003724">
    <property type="term" value="F:RNA helicase activity"/>
    <property type="evidence" value="ECO:0007669"/>
    <property type="project" value="TreeGrafter"/>
</dbReference>
<dbReference type="PROSITE" id="PS00039">
    <property type="entry name" value="DEAD_ATP_HELICASE"/>
    <property type="match status" value="1"/>
</dbReference>
<gene>
    <name evidence="9" type="ORF">COW11_05815</name>
</gene>
<feature type="domain" description="Helicase C-terminal" evidence="8">
    <location>
        <begin position="219"/>
        <end position="363"/>
    </location>
</feature>
<comment type="caution">
    <text evidence="9">The sequence shown here is derived from an EMBL/GenBank/DDBJ whole genome shotgun (WGS) entry which is preliminary data.</text>
</comment>
<comment type="similarity">
    <text evidence="5 6">Belongs to the DEAD box helicase family.</text>
</comment>
<sequence length="363" mass="39752">MTNKTGNTDNFYGIGIAPGILATLEHIKFKIPTPIQVKAIPPAIRGEDIVGIAQTGTGKTHAFAIPMVQRLAQKQGIGLVLAPTRELAIQIEEAVRILARPSGMLTACLIGGASMVNQITALRKNPRIVIATPGRFLDHVSQWNVLPEEVVMLVLDEADRMLDMGFLPQIEKILKSIPKNRQTMLFSATMPQAIMKIASGYMKLPISLEVAPSGTAAEGVTHELFIVKKEAKLKLLSKVLKQYQGPVLLFSRTKRYASKLVRVIRDMRHSAAEIHSNRSLAQRREALDGFKSGKYRVLVATDIASRGIDVTGIELVINFDLPDDPENYVHRIGRTGRAGLKGHAISFATPDQSSDVKSIEKLT</sequence>
<dbReference type="Proteomes" id="UP000231267">
    <property type="component" value="Unassembled WGS sequence"/>
</dbReference>
<dbReference type="PROSITE" id="PS51194">
    <property type="entry name" value="HELICASE_CTER"/>
    <property type="match status" value="1"/>
</dbReference>
<evidence type="ECO:0000259" key="8">
    <source>
        <dbReference type="PROSITE" id="PS51194"/>
    </source>
</evidence>
<organism evidence="9 10">
    <name type="scientific">Candidatus Taenaricola geysiri</name>
    <dbReference type="NCBI Taxonomy" id="1974752"/>
    <lineage>
        <taxon>Bacteria</taxon>
        <taxon>Pseudomonadati</taxon>
        <taxon>Candidatus Omnitrophota</taxon>
        <taxon>Candidatus Taenaricola</taxon>
    </lineage>
</organism>
<reference evidence="9 10" key="1">
    <citation type="submission" date="2017-09" db="EMBL/GenBank/DDBJ databases">
        <title>Depth-based differentiation of microbial function through sediment-hosted aquifers and enrichment of novel symbionts in the deep terrestrial subsurface.</title>
        <authorList>
            <person name="Probst A.J."/>
            <person name="Ladd B."/>
            <person name="Jarett J.K."/>
            <person name="Geller-Mcgrath D.E."/>
            <person name="Sieber C.M."/>
            <person name="Emerson J.B."/>
            <person name="Anantharaman K."/>
            <person name="Thomas B.C."/>
            <person name="Malmstrom R."/>
            <person name="Stieglmeier M."/>
            <person name="Klingl A."/>
            <person name="Woyke T."/>
            <person name="Ryan C.M."/>
            <person name="Banfield J.F."/>
        </authorList>
    </citation>
    <scope>NUCLEOTIDE SEQUENCE [LARGE SCALE GENOMIC DNA]</scope>
    <source>
        <strain evidence="9">CG12_big_fil_rev_8_21_14_0_65_43_15</strain>
    </source>
</reference>
<dbReference type="Gene3D" id="3.40.50.300">
    <property type="entry name" value="P-loop containing nucleotide triphosphate hydrolases"/>
    <property type="match status" value="2"/>
</dbReference>
<dbReference type="SMART" id="SM00490">
    <property type="entry name" value="HELICc"/>
    <property type="match status" value="1"/>
</dbReference>
<dbReference type="GO" id="GO:0005524">
    <property type="term" value="F:ATP binding"/>
    <property type="evidence" value="ECO:0007669"/>
    <property type="project" value="UniProtKB-KW"/>
</dbReference>
<dbReference type="SMART" id="SM00487">
    <property type="entry name" value="DEXDc"/>
    <property type="match status" value="1"/>
</dbReference>
<dbReference type="CDD" id="cd18787">
    <property type="entry name" value="SF2_C_DEAD"/>
    <property type="match status" value="1"/>
</dbReference>
<dbReference type="SUPFAM" id="SSF52540">
    <property type="entry name" value="P-loop containing nucleoside triphosphate hydrolases"/>
    <property type="match status" value="1"/>
</dbReference>
<evidence type="ECO:0000313" key="9">
    <source>
        <dbReference type="EMBL" id="PIW65961.1"/>
    </source>
</evidence>
<dbReference type="GO" id="GO:0005829">
    <property type="term" value="C:cytosol"/>
    <property type="evidence" value="ECO:0007669"/>
    <property type="project" value="TreeGrafter"/>
</dbReference>
<dbReference type="InterPro" id="IPR027417">
    <property type="entry name" value="P-loop_NTPase"/>
</dbReference>
<dbReference type="InterPro" id="IPR050079">
    <property type="entry name" value="DEAD_box_RNA_helicase"/>
</dbReference>
<evidence type="ECO:0000256" key="5">
    <source>
        <dbReference type="ARBA" id="ARBA00038437"/>
    </source>
</evidence>
<proteinExistence type="inferred from homology"/>
<protein>
    <submittedName>
        <fullName evidence="9">ATP-dependent helicase</fullName>
    </submittedName>
</protein>
<name>A0A2J0LDN2_9BACT</name>
<evidence type="ECO:0000256" key="2">
    <source>
        <dbReference type="ARBA" id="ARBA00022801"/>
    </source>
</evidence>